<keyword evidence="1" id="KW-1133">Transmembrane helix</keyword>
<organism evidence="2">
    <name type="scientific">Gymnodinialimonas phycosphaerae</name>
    <dbReference type="NCBI Taxonomy" id="2841589"/>
    <lineage>
        <taxon>Bacteria</taxon>
        <taxon>Pseudomonadati</taxon>
        <taxon>Pseudomonadota</taxon>
        <taxon>Alphaproteobacteria</taxon>
        <taxon>Rhodobacterales</taxon>
        <taxon>Paracoccaceae</taxon>
        <taxon>Gymnodinialimonas</taxon>
    </lineage>
</organism>
<keyword evidence="1" id="KW-0472">Membrane</keyword>
<dbReference type="AlphaFoldDB" id="A0A975TUQ3"/>
<proteinExistence type="predicted"/>
<evidence type="ECO:0000313" key="2">
    <source>
        <dbReference type="EMBL" id="QXL87867.1"/>
    </source>
</evidence>
<dbReference type="EMBL" id="JAIMBW010000001">
    <property type="protein sequence ID" value="MBY4895271.1"/>
    <property type="molecule type" value="Genomic_DNA"/>
</dbReference>
<dbReference type="InterPro" id="IPR019253">
    <property type="entry name" value="DUF2244_TM"/>
</dbReference>
<protein>
    <submittedName>
        <fullName evidence="2">DUF2244 domain-containing protein</fullName>
    </submittedName>
</protein>
<reference evidence="2 3" key="1">
    <citation type="submission" date="2021-07" db="EMBL/GenBank/DDBJ databases">
        <title>Karlodiniumbacter phycospheric gen. nov., sp. nov., a phycosphere bacterium isolated from karlodinium veneficum.</title>
        <authorList>
            <person name="Peng Y."/>
            <person name="Jiang L."/>
            <person name="Lee J."/>
        </authorList>
    </citation>
    <scope>NUCLEOTIDE SEQUENCE</scope>
    <source>
        <strain evidence="2 3">N5</strain>
    </source>
</reference>
<feature type="transmembrane region" description="Helical" evidence="1">
    <location>
        <begin position="33"/>
        <end position="51"/>
    </location>
</feature>
<keyword evidence="3" id="KW-1185">Reference proteome</keyword>
<evidence type="ECO:0000256" key="1">
    <source>
        <dbReference type="SAM" id="Phobius"/>
    </source>
</evidence>
<sequence length="165" mass="19005">MPIQTAPAPSDTPRGTPRLSLRLTPYKSLTPEGFVWFIAVTAALISLPLFSILGTSVFWALLPFLIAAIWGIWAALRRSWRDMDLFEDVMIWDDLIRVERHERKRDTKDWEANPYWVRMVLHAKGGPVPNYLTLQGGPREVELGAFLTPLERVELKRLLDRNLRV</sequence>
<name>A0A975TUQ3_9RHOB</name>
<dbReference type="Pfam" id="PF10003">
    <property type="entry name" value="DUF2244"/>
    <property type="match status" value="1"/>
</dbReference>
<dbReference type="EMBL" id="CP078073">
    <property type="protein sequence ID" value="QXL87867.1"/>
    <property type="molecule type" value="Genomic_DNA"/>
</dbReference>
<dbReference type="Proteomes" id="UP000693972">
    <property type="component" value="Unassembled WGS sequence"/>
</dbReference>
<evidence type="ECO:0000313" key="3">
    <source>
        <dbReference type="Proteomes" id="UP000693972"/>
    </source>
</evidence>
<feature type="transmembrane region" description="Helical" evidence="1">
    <location>
        <begin position="57"/>
        <end position="76"/>
    </location>
</feature>
<accession>A0A975TUQ3</accession>
<dbReference type="RefSeq" id="WP_257894714.1">
    <property type="nucleotide sequence ID" value="NZ_JAIMBW010000001.1"/>
</dbReference>
<gene>
    <name evidence="2" type="ORF">KUL25_21120</name>
</gene>
<keyword evidence="1" id="KW-0812">Transmembrane</keyword>